<dbReference type="Proteomes" id="UP001479290">
    <property type="component" value="Unassembled WGS sequence"/>
</dbReference>
<proteinExistence type="predicted"/>
<gene>
    <name evidence="1" type="ORF">ABG768_014247</name>
</gene>
<comment type="caution">
    <text evidence="1">The sequence shown here is derived from an EMBL/GenBank/DDBJ whole genome shotgun (WGS) entry which is preliminary data.</text>
</comment>
<protein>
    <submittedName>
        <fullName evidence="1">Uncharacterized protein</fullName>
    </submittedName>
</protein>
<organism evidence="1 2">
    <name type="scientific">Culter alburnus</name>
    <name type="common">Topmouth culter</name>
    <dbReference type="NCBI Taxonomy" id="194366"/>
    <lineage>
        <taxon>Eukaryota</taxon>
        <taxon>Metazoa</taxon>
        <taxon>Chordata</taxon>
        <taxon>Craniata</taxon>
        <taxon>Vertebrata</taxon>
        <taxon>Euteleostomi</taxon>
        <taxon>Actinopterygii</taxon>
        <taxon>Neopterygii</taxon>
        <taxon>Teleostei</taxon>
        <taxon>Ostariophysi</taxon>
        <taxon>Cypriniformes</taxon>
        <taxon>Xenocyprididae</taxon>
        <taxon>Xenocypridinae</taxon>
        <taxon>Culter</taxon>
    </lineage>
</organism>
<dbReference type="AlphaFoldDB" id="A0AAW1Z7W3"/>
<accession>A0AAW1Z7W3</accession>
<evidence type="ECO:0000313" key="1">
    <source>
        <dbReference type="EMBL" id="KAK9956516.1"/>
    </source>
</evidence>
<keyword evidence="2" id="KW-1185">Reference proteome</keyword>
<evidence type="ECO:0000313" key="2">
    <source>
        <dbReference type="Proteomes" id="UP001479290"/>
    </source>
</evidence>
<sequence>MRIRLQSSIYSRLVRLFPILSSPWRRVPALSVTESGRLSAATDSRSLSSLTTAILETESCESAATETEQKRRTRGQGELAFMSNMVGEQWGKMAGREKELEYGNRRSAGLLDSRSAYRHETGQMVLDLTWNKATEYYDIFKPYISLHFI</sequence>
<dbReference type="EMBL" id="JAWDJR010000020">
    <property type="protein sequence ID" value="KAK9956516.1"/>
    <property type="molecule type" value="Genomic_DNA"/>
</dbReference>
<reference evidence="1 2" key="1">
    <citation type="submission" date="2024-05" db="EMBL/GenBank/DDBJ databases">
        <title>A high-quality chromosomal-level genome assembly of Topmouth culter (Culter alburnus).</title>
        <authorList>
            <person name="Zhao H."/>
        </authorList>
    </citation>
    <scope>NUCLEOTIDE SEQUENCE [LARGE SCALE GENOMIC DNA]</scope>
    <source>
        <strain evidence="1">CATC2023</strain>
        <tissue evidence="1">Muscle</tissue>
    </source>
</reference>
<name>A0AAW1Z7W3_CULAL</name>